<name>A0ABW5SNJ9_9BACL</name>
<feature type="transmembrane region" description="Helical" evidence="1">
    <location>
        <begin position="12"/>
        <end position="32"/>
    </location>
</feature>
<comment type="caution">
    <text evidence="2">The sequence shown here is derived from an EMBL/GenBank/DDBJ whole genome shotgun (WGS) entry which is preliminary data.</text>
</comment>
<dbReference type="SUPFAM" id="SSF51445">
    <property type="entry name" value="(Trans)glycosidases"/>
    <property type="match status" value="1"/>
</dbReference>
<evidence type="ECO:0000313" key="2">
    <source>
        <dbReference type="EMBL" id="MFD2701301.1"/>
    </source>
</evidence>
<sequence>MKRRVVSYPTIAKASIISLLLIMIGWILWQIWGFDGNDQAVEVSATEQFSGYSGPLYKAVLPSEEAFQTMAENNQLKLTADRSTGHFQIIDKLTGDIWRSYPNPEHWQKETATGTWKNHLLSPILIEYVNASNYKSASVTAGLVENGGYLEEFQLKGDGFKVTFAFPKAQFKIPIEVTLHEDYVETKLMDDGIIEGELSLLNVKLYPLFGAEPSQGQEGYIMLPDGSGSLIHFDQNRIMPQLTYNESVYGPDQSYYSENTNRQRIAMPVFGMKSGEQAFLAIVSEGEYYANIYAAPGGSVGSSNWVTTEWQYRKRFFQSVSRSTGEGFYTYSGEAFEAASRSARYYPLTGDKSNYAGMAEKYRDYLMSEKGIEPLQTAAGQDIPLFLDIVGADAEKGLLFDSYLKVTTTDEATKLVNDIHALGISNMQVQYSGWQQEGYSSHGDYFPVDRRIGGNSGMRSFIEFAHSLNIPVYLTANYTRNTDGNGGFWWRRDGLRNLAGTVLEEQERGEEQKIRFVSPEYYEKEVYSDLADFKELGADGIYFENGIGEQVNTDFNTRYMADRSEVVEIQKNIFKQTKETLGSVIGSNSNFYLLDQSDHVHLLSSDYSYDVFVSESIPFAQIVLHGLRSYTLEWSNTRDEWQSGFLQNMEYGAYPSYILSGTNAENTRQSYSLWQYSLKYDNWTEHINSEYQKLNEALKEVQNRFITGHRTLASGVKETVYEGGYRILVNYNDKPYDSQDVYIPAQDFIVEKSGDSI</sequence>
<dbReference type="RefSeq" id="WP_076313615.1">
    <property type="nucleotide sequence ID" value="NZ_JBHUMJ010000002.1"/>
</dbReference>
<keyword evidence="3" id="KW-1185">Reference proteome</keyword>
<dbReference type="InterPro" id="IPR043751">
    <property type="entry name" value="DUF5696"/>
</dbReference>
<organism evidence="2 3">
    <name type="scientific">Paenibacillus shunpengii</name>
    <dbReference type="NCBI Taxonomy" id="2054424"/>
    <lineage>
        <taxon>Bacteria</taxon>
        <taxon>Bacillati</taxon>
        <taxon>Bacillota</taxon>
        <taxon>Bacilli</taxon>
        <taxon>Bacillales</taxon>
        <taxon>Paenibacillaceae</taxon>
        <taxon>Paenibacillus</taxon>
    </lineage>
</organism>
<evidence type="ECO:0000256" key="1">
    <source>
        <dbReference type="SAM" id="Phobius"/>
    </source>
</evidence>
<gene>
    <name evidence="2" type="ORF">ACFSVM_12560</name>
</gene>
<reference evidence="3" key="1">
    <citation type="journal article" date="2019" name="Int. J. Syst. Evol. Microbiol.">
        <title>The Global Catalogue of Microorganisms (GCM) 10K type strain sequencing project: providing services to taxonomists for standard genome sequencing and annotation.</title>
        <authorList>
            <consortium name="The Broad Institute Genomics Platform"/>
            <consortium name="The Broad Institute Genome Sequencing Center for Infectious Disease"/>
            <person name="Wu L."/>
            <person name="Ma J."/>
        </authorList>
    </citation>
    <scope>NUCLEOTIDE SEQUENCE [LARGE SCALE GENOMIC DNA]</scope>
    <source>
        <strain evidence="3">KCTC 33849</strain>
    </source>
</reference>
<accession>A0ABW5SNJ9</accession>
<evidence type="ECO:0000313" key="3">
    <source>
        <dbReference type="Proteomes" id="UP001597540"/>
    </source>
</evidence>
<keyword evidence="1" id="KW-0472">Membrane</keyword>
<keyword evidence="1" id="KW-1133">Transmembrane helix</keyword>
<dbReference type="Gene3D" id="3.20.20.80">
    <property type="entry name" value="Glycosidases"/>
    <property type="match status" value="1"/>
</dbReference>
<proteinExistence type="predicted"/>
<dbReference type="Pfam" id="PF18952">
    <property type="entry name" value="DUF5696"/>
    <property type="match status" value="1"/>
</dbReference>
<dbReference type="Proteomes" id="UP001597540">
    <property type="component" value="Unassembled WGS sequence"/>
</dbReference>
<protein>
    <submittedName>
        <fullName evidence="2">DUF5696 domain-containing protein</fullName>
    </submittedName>
</protein>
<dbReference type="InterPro" id="IPR017853">
    <property type="entry name" value="GH"/>
</dbReference>
<dbReference type="EMBL" id="JBHUMJ010000002">
    <property type="protein sequence ID" value="MFD2701301.1"/>
    <property type="molecule type" value="Genomic_DNA"/>
</dbReference>
<keyword evidence="1" id="KW-0812">Transmembrane</keyword>